<organism evidence="1 2">
    <name type="scientific">Entomophthora muscae</name>
    <dbReference type="NCBI Taxonomy" id="34485"/>
    <lineage>
        <taxon>Eukaryota</taxon>
        <taxon>Fungi</taxon>
        <taxon>Fungi incertae sedis</taxon>
        <taxon>Zoopagomycota</taxon>
        <taxon>Entomophthoromycotina</taxon>
        <taxon>Entomophthoromycetes</taxon>
        <taxon>Entomophthorales</taxon>
        <taxon>Entomophthoraceae</taxon>
        <taxon>Entomophthora</taxon>
    </lineage>
</organism>
<comment type="caution">
    <text evidence="1">The sequence shown here is derived from an EMBL/GenBank/DDBJ whole genome shotgun (WGS) entry which is preliminary data.</text>
</comment>
<reference evidence="1" key="1">
    <citation type="submission" date="2022-04" db="EMBL/GenBank/DDBJ databases">
        <title>Genome of the entomopathogenic fungus Entomophthora muscae.</title>
        <authorList>
            <person name="Elya C."/>
            <person name="Lovett B.R."/>
            <person name="Lee E."/>
            <person name="Macias A.M."/>
            <person name="Hajek A.E."/>
            <person name="De Bivort B.L."/>
            <person name="Kasson M.T."/>
            <person name="De Fine Licht H.H."/>
            <person name="Stajich J.E."/>
        </authorList>
    </citation>
    <scope>NUCLEOTIDE SEQUENCE</scope>
    <source>
        <strain evidence="1">Berkeley</strain>
    </source>
</reference>
<dbReference type="Proteomes" id="UP001165960">
    <property type="component" value="Unassembled WGS sequence"/>
</dbReference>
<protein>
    <submittedName>
        <fullName evidence="1">Uncharacterized protein</fullName>
    </submittedName>
</protein>
<evidence type="ECO:0000313" key="2">
    <source>
        <dbReference type="Proteomes" id="UP001165960"/>
    </source>
</evidence>
<evidence type="ECO:0000313" key="1">
    <source>
        <dbReference type="EMBL" id="KAJ9085235.1"/>
    </source>
</evidence>
<accession>A0ACC2UEG2</accession>
<proteinExistence type="predicted"/>
<gene>
    <name evidence="1" type="ORF">DSO57_1016037</name>
</gene>
<dbReference type="EMBL" id="QTSX02000774">
    <property type="protein sequence ID" value="KAJ9085235.1"/>
    <property type="molecule type" value="Genomic_DNA"/>
</dbReference>
<sequence length="51" mass="5945">MFVSFTVIDPIEDSPDARNTFWRRPELMKLRPTAFVRFGIETCERLGVPTT</sequence>
<keyword evidence="2" id="KW-1185">Reference proteome</keyword>
<name>A0ACC2UEG2_9FUNG</name>